<dbReference type="InterPro" id="IPR011045">
    <property type="entry name" value="N2O_reductase_N"/>
</dbReference>
<sequence>MFISGRHSVLSIRRERARQRWSLLALFALLASFFVAIATPPPPARAEFNFDCTSEQGIAYFVNTNAGTVSMVYTGTDTAVRTIDVGGTPYGVASLPDGSKIYVANGSGSVQVIDPTTLAVSSISDPSFSESVGAWSSQDGSQVYITNYGTNTVSVIDTASDTVTRVVTVGDAAIPTGSGWMDQYGSELFVSLSAGSAGIAVIDMNSTSSTASRIIPSALSHAVAVNGTFLASADQRTTIEIYGTAAPSPLLRTITAPEDVHGLTFVPNTNYLIATGTATGNSYVYDASTGALLRTLDGGGDNARIAVASPIGDEVYIASSTGGAARTGGTMDHLVTVGTPDQWVFTPNQTALGAFPDGHTPAFSCLPPLTGSKAFAKSPIAMGETTTLTITINNTNIVPETGITGVTLTDPLPSNIRVAPTGTASTTCTGGTVTADPGGATVTLTGGTVAPATGPNGSLTPGSCTITIPVIGVEPGSQTNVIPAGGLIGDIVGPNTSEITAPIEVLPPGLQIAKTNDDADGIVEGGQTVTYSVTVTNSGTIPQTGITLDDVLPEGVTYVPQSTVATQGTITLDNEPGGATPDLVGGDPVAGSLVSPDDDFTIPVGESMTVTYQVTVDTPAPSTITDYTNTASVSSVQEPTPIEDSNTLNPFRALSVEKETSMTADSRPGDTVTYTVTATNDGNIAYTDANPAVVYDDVRGIIDDATYNGDAAASVGDAPTYIDPGFLSWRGPLGVGESVTITYTVVLQAGGDGVVRNVAWQPANPPAPNTPPADGDVPACDPRTDQGTDPVSGEPCDATQEELPRLTIEKTPNVTELPADGGSVTYTIVVTNAGPGDFTANSPATFADDLTEVLDDAEYNDDASATIGTVSYAAPELSWSGVLASGQSATIVYTVTYDAAAGDNILFNTVCVPEADALDPAAACDQAQVPAAELEMSKTVDPADGTAVNAGQAVTYTLSFANVGQAPATVDALDSLAGVLDDATLTAGPTASAGLTATLAGTDLGITGTVPVGQTLTVTYTVTVNPFAQQADHVLDNVLSNGDGTCPPGGCDDTENPIRHYSVAKEVSAAQAMPGDVVTYTVTVTNDGEVDYTAAAPASIEDDLTAVLDDAVYNDDATQGATVTGNTLSWAGPLAIGDTVTITYSVTVDAAGEGGDLALGNVVVPTDPSGECATADDCTTDTPVGVFEVSKTSSGTGQVRAGDVLTYTVTVTNPSAVDFTDAQPASFTDDLSPVLDDATYNDDATQGATVEGTMLSWSGPLAAGATVTVTYSVTVDDAGDGDGVLTNAVVPGEDGTCVNACTTEDALRAYTVAKTSSAGGTVHVGDTVTYTVTVTNTGAVDFTDADPAALSDDLAPVLDDATYNGDATNGAVVSGTVLTWSGAVAAGDSLDITYSVTVLATGTGDGVLTNAVVATTPDGDCDPDAECTTVDELAAFTVEKSASATRLSLGDVLTYTIVVTNTGAADYTVDSPAVVTDDLSEVIDDATYNGDATNTAVYSAPELTWSLAIPAGESTVLTYSVTVNDPDTGDHLLTNAVVPGDGGECVTEGSCATVTPVAEYAVAKSVDKATARAGDDVTYTVTVTNTGAVDFTSDSPASFVDDLSAVLDDAAYNGDATNGATYSRPVLSWSGALDQGQTVQVTYSVSVNSPLTGDHRLDNTVVPGTDGRCGDACSTNTTVDVPPPSPLATTGLNPAVVGGGIAAAVLAMLAGLGLILFRRRTHVGE</sequence>
<evidence type="ECO:0000259" key="5">
    <source>
        <dbReference type="Pfam" id="PF25564"/>
    </source>
</evidence>
<feature type="domain" description="DUF7927" evidence="4">
    <location>
        <begin position="1068"/>
        <end position="1183"/>
    </location>
</feature>
<reference evidence="6 7" key="1">
    <citation type="submission" date="2021-04" db="EMBL/GenBank/DDBJ databases">
        <title>Whole genome analysis of root endophytic bacterium Microbacterium paraoxydans ku-mp colonizing RP-bio226 rice variety.</title>
        <authorList>
            <person name="Ulaganathan K."/>
            <person name="Latha B."/>
        </authorList>
    </citation>
    <scope>NUCLEOTIDE SEQUENCE [LARGE SCALE GENOMIC DNA]</scope>
    <source>
        <strain evidence="7">ku-mp</strain>
    </source>
</reference>
<dbReference type="EMBL" id="JAGTUK010000001">
    <property type="protein sequence ID" value="MBS0023422.1"/>
    <property type="molecule type" value="Genomic_DNA"/>
</dbReference>
<dbReference type="Gene3D" id="2.60.40.740">
    <property type="match status" value="1"/>
</dbReference>
<evidence type="ECO:0000256" key="2">
    <source>
        <dbReference type="SAM" id="Phobius"/>
    </source>
</evidence>
<evidence type="ECO:0000313" key="7">
    <source>
        <dbReference type="Proteomes" id="UP000678243"/>
    </source>
</evidence>
<dbReference type="InterPro" id="IPR051172">
    <property type="entry name" value="Chlamydia_OmcB"/>
</dbReference>
<comment type="caution">
    <text evidence="6">The sequence shown here is derived from an EMBL/GenBank/DDBJ whole genome shotgun (WGS) entry which is preliminary data.</text>
</comment>
<dbReference type="InterPro" id="IPR013783">
    <property type="entry name" value="Ig-like_fold"/>
</dbReference>
<dbReference type="Pfam" id="PF01345">
    <property type="entry name" value="DUF11"/>
    <property type="match status" value="1"/>
</dbReference>
<dbReference type="InterPro" id="IPR015943">
    <property type="entry name" value="WD40/YVTN_repeat-like_dom_sf"/>
</dbReference>
<proteinExistence type="predicted"/>
<dbReference type="InterPro" id="IPR008966">
    <property type="entry name" value="Adhesion_dom_sf"/>
</dbReference>
<dbReference type="InterPro" id="IPR057687">
    <property type="entry name" value="DUF7927"/>
</dbReference>
<gene>
    <name evidence="6" type="ORF">KE274_04810</name>
</gene>
<dbReference type="Gene3D" id="2.60.40.10">
    <property type="entry name" value="Immunoglobulins"/>
    <property type="match status" value="1"/>
</dbReference>
<feature type="transmembrane region" description="Helical" evidence="2">
    <location>
        <begin position="1695"/>
        <end position="1717"/>
    </location>
</feature>
<name>A0ABS5IKC6_9MICO</name>
<feature type="domain" description="DUF7927" evidence="4">
    <location>
        <begin position="664"/>
        <end position="784"/>
    </location>
</feature>
<dbReference type="NCBIfam" id="TIGR01451">
    <property type="entry name" value="B_ant_repeat"/>
    <property type="match status" value="5"/>
</dbReference>
<keyword evidence="2" id="KW-0472">Membrane</keyword>
<evidence type="ECO:0000313" key="6">
    <source>
        <dbReference type="EMBL" id="MBS0023422.1"/>
    </source>
</evidence>
<feature type="domain" description="DUF7927" evidence="4">
    <location>
        <begin position="812"/>
        <end position="928"/>
    </location>
</feature>
<dbReference type="InterPro" id="IPR011964">
    <property type="entry name" value="YVTN_b-propeller_repeat"/>
</dbReference>
<accession>A0ABS5IKC6</accession>
<dbReference type="Gene3D" id="2.130.10.10">
    <property type="entry name" value="YVTN repeat-like/Quinoprotein amine dehydrogenase"/>
    <property type="match status" value="2"/>
</dbReference>
<dbReference type="SUPFAM" id="SSF50974">
    <property type="entry name" value="Nitrous oxide reductase, N-terminal domain"/>
    <property type="match status" value="1"/>
</dbReference>
<feature type="domain" description="DUF7933" evidence="5">
    <location>
        <begin position="372"/>
        <end position="500"/>
    </location>
</feature>
<feature type="domain" description="DUF11" evidence="3">
    <location>
        <begin position="510"/>
        <end position="645"/>
    </location>
</feature>
<dbReference type="SMART" id="SM00320">
    <property type="entry name" value="WD40"/>
    <property type="match status" value="2"/>
</dbReference>
<feature type="region of interest" description="Disordered" evidence="1">
    <location>
        <begin position="763"/>
        <end position="797"/>
    </location>
</feature>
<keyword evidence="2" id="KW-0812">Transmembrane</keyword>
<dbReference type="Pfam" id="PF25549">
    <property type="entry name" value="DUF7927"/>
    <property type="match status" value="8"/>
</dbReference>
<feature type="domain" description="DUF7927" evidence="4">
    <location>
        <begin position="933"/>
        <end position="1055"/>
    </location>
</feature>
<feature type="domain" description="DUF7927" evidence="4">
    <location>
        <begin position="1188"/>
        <end position="1305"/>
    </location>
</feature>
<dbReference type="RefSeq" id="WP_211541499.1">
    <property type="nucleotide sequence ID" value="NZ_JAGTUK010000001.1"/>
</dbReference>
<keyword evidence="7" id="KW-1185">Reference proteome</keyword>
<dbReference type="NCBIfam" id="TIGR02276">
    <property type="entry name" value="beta_rpt_yvtn"/>
    <property type="match status" value="1"/>
</dbReference>
<protein>
    <submittedName>
        <fullName evidence="6">DUF11 domain-containing protein</fullName>
    </submittedName>
</protein>
<feature type="domain" description="DUF7927" evidence="4">
    <location>
        <begin position="1562"/>
        <end position="1674"/>
    </location>
</feature>
<dbReference type="InterPro" id="IPR057693">
    <property type="entry name" value="DUF7933"/>
</dbReference>
<dbReference type="PANTHER" id="PTHR34819">
    <property type="entry name" value="LARGE CYSTEINE-RICH PERIPLASMIC PROTEIN OMCB"/>
    <property type="match status" value="1"/>
</dbReference>
<dbReference type="PANTHER" id="PTHR34819:SF3">
    <property type="entry name" value="CELL SURFACE PROTEIN"/>
    <property type="match status" value="1"/>
</dbReference>
<keyword evidence="2" id="KW-1133">Transmembrane helix</keyword>
<feature type="domain" description="DUF7927" evidence="4">
    <location>
        <begin position="1310"/>
        <end position="1429"/>
    </location>
</feature>
<organism evidence="6 7">
    <name type="scientific">Microbacterium paraoxydans</name>
    <dbReference type="NCBI Taxonomy" id="199592"/>
    <lineage>
        <taxon>Bacteria</taxon>
        <taxon>Bacillati</taxon>
        <taxon>Actinomycetota</taxon>
        <taxon>Actinomycetes</taxon>
        <taxon>Micrococcales</taxon>
        <taxon>Microbacteriaceae</taxon>
        <taxon>Microbacterium</taxon>
    </lineage>
</organism>
<dbReference type="InterPro" id="IPR001434">
    <property type="entry name" value="OmcB-like_DUF11"/>
</dbReference>
<dbReference type="InterPro" id="IPR047589">
    <property type="entry name" value="DUF11_rpt"/>
</dbReference>
<feature type="domain" description="DUF7927" evidence="4">
    <location>
        <begin position="1438"/>
        <end position="1544"/>
    </location>
</feature>
<evidence type="ECO:0000259" key="3">
    <source>
        <dbReference type="Pfam" id="PF01345"/>
    </source>
</evidence>
<dbReference type="InterPro" id="IPR001680">
    <property type="entry name" value="WD40_rpt"/>
</dbReference>
<dbReference type="Proteomes" id="UP000678243">
    <property type="component" value="Unassembled WGS sequence"/>
</dbReference>
<dbReference type="Pfam" id="PF25564">
    <property type="entry name" value="DUF7933"/>
    <property type="match status" value="1"/>
</dbReference>
<dbReference type="SUPFAM" id="SSF49401">
    <property type="entry name" value="Bacterial adhesins"/>
    <property type="match status" value="1"/>
</dbReference>
<evidence type="ECO:0000256" key="1">
    <source>
        <dbReference type="SAM" id="MobiDB-lite"/>
    </source>
</evidence>
<evidence type="ECO:0000259" key="4">
    <source>
        <dbReference type="Pfam" id="PF25549"/>
    </source>
</evidence>